<evidence type="ECO:0000313" key="2">
    <source>
        <dbReference type="EMBL" id="KAG7353904.1"/>
    </source>
</evidence>
<feature type="compositionally biased region" description="Low complexity" evidence="1">
    <location>
        <begin position="41"/>
        <end position="54"/>
    </location>
</feature>
<dbReference type="Proteomes" id="UP000693970">
    <property type="component" value="Unassembled WGS sequence"/>
</dbReference>
<feature type="region of interest" description="Disordered" evidence="1">
    <location>
        <begin position="88"/>
        <end position="460"/>
    </location>
</feature>
<feature type="compositionally biased region" description="Polar residues" evidence="1">
    <location>
        <begin position="389"/>
        <end position="402"/>
    </location>
</feature>
<keyword evidence="3" id="KW-1185">Reference proteome</keyword>
<evidence type="ECO:0000256" key="1">
    <source>
        <dbReference type="SAM" id="MobiDB-lite"/>
    </source>
</evidence>
<gene>
    <name evidence="2" type="ORF">IV203_003259</name>
</gene>
<reference evidence="2" key="1">
    <citation type="journal article" date="2021" name="Sci. Rep.">
        <title>Diploid genomic architecture of Nitzschia inconspicua, an elite biomass production diatom.</title>
        <authorList>
            <person name="Oliver A."/>
            <person name="Podell S."/>
            <person name="Pinowska A."/>
            <person name="Traller J.C."/>
            <person name="Smith S.R."/>
            <person name="McClure R."/>
            <person name="Beliaev A."/>
            <person name="Bohutskyi P."/>
            <person name="Hill E.A."/>
            <person name="Rabines A."/>
            <person name="Zheng H."/>
            <person name="Allen L.Z."/>
            <person name="Kuo A."/>
            <person name="Grigoriev I.V."/>
            <person name="Allen A.E."/>
            <person name="Hazlebeck D."/>
            <person name="Allen E.E."/>
        </authorList>
    </citation>
    <scope>NUCLEOTIDE SEQUENCE</scope>
    <source>
        <strain evidence="2">Hildebrandi</strain>
    </source>
</reference>
<dbReference type="OrthoDB" id="56731at2759"/>
<dbReference type="AlphaFoldDB" id="A0A9K3L293"/>
<feature type="compositionally biased region" description="Basic and acidic residues" evidence="1">
    <location>
        <begin position="168"/>
        <end position="178"/>
    </location>
</feature>
<feature type="compositionally biased region" description="Basic and acidic residues" evidence="1">
    <location>
        <begin position="435"/>
        <end position="446"/>
    </location>
</feature>
<sequence>MIDNDDDDFPPALEDAEIDDVEDDDDDDDEISSGASVVTYSSESISVDSDSLEVPGLGNTDPVAATSAAFIGDGEVVIHRFNRLMDQGIEEGDEEAEESTDDDVEKEMEELTGDHKRRRGVVENDGNQSFTATLGEPIVVPLKTGSDDEGEDFGTHSPSKGKGRRLGRSRDEALERNMVRRQSSNEMLQAMQNVTKQMSAVTRPTSGDSVIDSEEPPRRMPPPRTKSGEGFQRRPPPRTKSGEGPVTDEFQRRPPPRTKSGESAATTEAALERTKSGGVLLENGRQEAEAAPISRLQRAREQRLAGIAASSNGEVDSDHLLQEDGASILSPSGRRRRGVDREMALKRNAARRQKSSDMLGAMRDATRQVPARSKSSAATFQRKPPARSFSGTGANGCDQSLEVSILPLGNGPPVRRPPSRTKSSDARQSYSLREPPFRRAPDRTKSGDILQPTQEEVEET</sequence>
<feature type="compositionally biased region" description="Polar residues" evidence="1">
    <location>
        <begin position="180"/>
        <end position="208"/>
    </location>
</feature>
<feature type="compositionally biased region" description="Acidic residues" evidence="1">
    <location>
        <begin position="88"/>
        <end position="111"/>
    </location>
</feature>
<comment type="caution">
    <text evidence="2">The sequence shown here is derived from an EMBL/GenBank/DDBJ whole genome shotgun (WGS) entry which is preliminary data.</text>
</comment>
<feature type="region of interest" description="Disordered" evidence="1">
    <location>
        <begin position="1"/>
        <end position="58"/>
    </location>
</feature>
<feature type="compositionally biased region" description="Acidic residues" evidence="1">
    <location>
        <begin position="1"/>
        <end position="31"/>
    </location>
</feature>
<accession>A0A9K3L293</accession>
<protein>
    <submittedName>
        <fullName evidence="2">Uncharacterized protein</fullName>
    </submittedName>
</protein>
<proteinExistence type="predicted"/>
<dbReference type="EMBL" id="JAGRRH010000016">
    <property type="protein sequence ID" value="KAG7353904.1"/>
    <property type="molecule type" value="Genomic_DNA"/>
</dbReference>
<reference evidence="2" key="2">
    <citation type="submission" date="2021-04" db="EMBL/GenBank/DDBJ databases">
        <authorList>
            <person name="Podell S."/>
        </authorList>
    </citation>
    <scope>NUCLEOTIDE SEQUENCE</scope>
    <source>
        <strain evidence="2">Hildebrandi</strain>
    </source>
</reference>
<name>A0A9K3L293_9STRA</name>
<evidence type="ECO:0000313" key="3">
    <source>
        <dbReference type="Proteomes" id="UP000693970"/>
    </source>
</evidence>
<organism evidence="2 3">
    <name type="scientific">Nitzschia inconspicua</name>
    <dbReference type="NCBI Taxonomy" id="303405"/>
    <lineage>
        <taxon>Eukaryota</taxon>
        <taxon>Sar</taxon>
        <taxon>Stramenopiles</taxon>
        <taxon>Ochrophyta</taxon>
        <taxon>Bacillariophyta</taxon>
        <taxon>Bacillariophyceae</taxon>
        <taxon>Bacillariophycidae</taxon>
        <taxon>Bacillariales</taxon>
        <taxon>Bacillariaceae</taxon>
        <taxon>Nitzschia</taxon>
    </lineage>
</organism>